<dbReference type="GO" id="GO:0005524">
    <property type="term" value="F:ATP binding"/>
    <property type="evidence" value="ECO:0007669"/>
    <property type="project" value="TreeGrafter"/>
</dbReference>
<proteinExistence type="inferred from homology"/>
<dbReference type="HOGENOM" id="CLU_021152_4_2_1"/>
<organism evidence="7 8">
    <name type="scientific">Phialophora macrospora</name>
    <dbReference type="NCBI Taxonomy" id="1851006"/>
    <lineage>
        <taxon>Eukaryota</taxon>
        <taxon>Fungi</taxon>
        <taxon>Dikarya</taxon>
        <taxon>Ascomycota</taxon>
        <taxon>Pezizomycotina</taxon>
        <taxon>Eurotiomycetes</taxon>
        <taxon>Chaetothyriomycetidae</taxon>
        <taxon>Chaetothyriales</taxon>
        <taxon>Herpotrichiellaceae</taxon>
        <taxon>Phialophora</taxon>
    </lineage>
</organism>
<dbReference type="Proteomes" id="UP000054266">
    <property type="component" value="Unassembled WGS sequence"/>
</dbReference>
<comment type="similarity">
    <text evidence="2">Belongs to the serine/threonine dehydratase family.</text>
</comment>
<evidence type="ECO:0000256" key="2">
    <source>
        <dbReference type="ARBA" id="ARBA00010869"/>
    </source>
</evidence>
<evidence type="ECO:0000256" key="3">
    <source>
        <dbReference type="ARBA" id="ARBA00022898"/>
    </source>
</evidence>
<keyword evidence="4" id="KW-0456">Lyase</keyword>
<dbReference type="GO" id="GO:0008721">
    <property type="term" value="F:D-serine ammonia-lyase activity"/>
    <property type="evidence" value="ECO:0007669"/>
    <property type="project" value="TreeGrafter"/>
</dbReference>
<dbReference type="EMBL" id="KN846958">
    <property type="protein sequence ID" value="KIW69223.1"/>
    <property type="molecule type" value="Genomic_DNA"/>
</dbReference>
<gene>
    <name evidence="7" type="ORF">PV04_05111</name>
</gene>
<dbReference type="PANTHER" id="PTHR43050">
    <property type="entry name" value="SERINE / THREONINE RACEMASE FAMILY MEMBER"/>
    <property type="match status" value="1"/>
</dbReference>
<dbReference type="FunFam" id="3.40.50.1100:FF:000005">
    <property type="entry name" value="Threonine dehydratase catabolic"/>
    <property type="match status" value="1"/>
</dbReference>
<dbReference type="STRING" id="5601.A0A0D2FM63"/>
<dbReference type="GO" id="GO:0000287">
    <property type="term" value="F:magnesium ion binding"/>
    <property type="evidence" value="ECO:0007669"/>
    <property type="project" value="TreeGrafter"/>
</dbReference>
<dbReference type="AlphaFoldDB" id="A0A0D2FM63"/>
<evidence type="ECO:0000256" key="5">
    <source>
        <dbReference type="SAM" id="MobiDB-lite"/>
    </source>
</evidence>
<sequence length="426" mass="45801">MADPSTCPPLTPSSIHSAYQKIKPYIHKTPLLTSTSLDAIASSRNPSIYLSETLPSFFQPLNGVDPDSGGSGSSGRGGERDVPKFRLWFKCENLQKIGAFKARGAFHAVTRLIEVLGLEEVRRRGVVTHSSGNHAQALALAAHTFSIPSYIVMPTISTASKIAGTRLYTPNVIFSGSTSQEREAVVAEVIREKGAILVPPYDHPDIILGQGTAGLEMEGQFVEAAASRESGTIAFNAVITPLGGGGLLGGTATYFSDKPGTLVFGAEPSFQGGDDGRRGLLQGKRIEHVKTLTIADGLRTPVGVTNWSIISDKRKVEGLYAVTEEQIKMAMRLVYERMKVVVEPSGCVGLAVVLFNAEFRDMVAKRQRQEGERERVWDVGIVFSGGNTTMKALSKLFSEESGDTAKEREEGKIAMDGTRNVEDVAG</sequence>
<evidence type="ECO:0000259" key="6">
    <source>
        <dbReference type="Pfam" id="PF00291"/>
    </source>
</evidence>
<reference evidence="7 8" key="1">
    <citation type="submission" date="2015-01" db="EMBL/GenBank/DDBJ databases">
        <title>The Genome Sequence of Capronia semiimmersa CBS27337.</title>
        <authorList>
            <consortium name="The Broad Institute Genomics Platform"/>
            <person name="Cuomo C."/>
            <person name="de Hoog S."/>
            <person name="Gorbushina A."/>
            <person name="Stielow B."/>
            <person name="Teixiera M."/>
            <person name="Abouelleil A."/>
            <person name="Chapman S.B."/>
            <person name="Priest M."/>
            <person name="Young S.K."/>
            <person name="Wortman J."/>
            <person name="Nusbaum C."/>
            <person name="Birren B."/>
        </authorList>
    </citation>
    <scope>NUCLEOTIDE SEQUENCE [LARGE SCALE GENOMIC DNA]</scope>
    <source>
        <strain evidence="7 8">CBS 27337</strain>
    </source>
</reference>
<feature type="compositionally biased region" description="Basic and acidic residues" evidence="5">
    <location>
        <begin position="403"/>
        <end position="426"/>
    </location>
</feature>
<comment type="cofactor">
    <cofactor evidence="1">
        <name>pyridoxal 5'-phosphate</name>
        <dbReference type="ChEBI" id="CHEBI:597326"/>
    </cofactor>
</comment>
<dbReference type="GO" id="GO:0003941">
    <property type="term" value="F:L-serine ammonia-lyase activity"/>
    <property type="evidence" value="ECO:0007669"/>
    <property type="project" value="TreeGrafter"/>
</dbReference>
<feature type="domain" description="Tryptophan synthase beta chain-like PALP" evidence="6">
    <location>
        <begin position="86"/>
        <end position="356"/>
    </location>
</feature>
<dbReference type="GO" id="GO:0030378">
    <property type="term" value="F:serine racemase activity"/>
    <property type="evidence" value="ECO:0007669"/>
    <property type="project" value="TreeGrafter"/>
</dbReference>
<evidence type="ECO:0000313" key="7">
    <source>
        <dbReference type="EMBL" id="KIW69223.1"/>
    </source>
</evidence>
<dbReference type="Pfam" id="PF00291">
    <property type="entry name" value="PALP"/>
    <property type="match status" value="1"/>
</dbReference>
<evidence type="ECO:0000313" key="8">
    <source>
        <dbReference type="Proteomes" id="UP000054266"/>
    </source>
</evidence>
<accession>A0A0D2FM63</accession>
<dbReference type="InterPro" id="IPR001926">
    <property type="entry name" value="TrpB-like_PALP"/>
</dbReference>
<keyword evidence="8" id="KW-1185">Reference proteome</keyword>
<name>A0A0D2FM63_9EURO</name>
<dbReference type="PANTHER" id="PTHR43050:SF1">
    <property type="entry name" value="SERINE RACEMASE"/>
    <property type="match status" value="1"/>
</dbReference>
<dbReference type="SUPFAM" id="SSF53686">
    <property type="entry name" value="Tryptophan synthase beta subunit-like PLP-dependent enzymes"/>
    <property type="match status" value="1"/>
</dbReference>
<dbReference type="GO" id="GO:0018114">
    <property type="term" value="F:threonine racemase activity"/>
    <property type="evidence" value="ECO:0007669"/>
    <property type="project" value="TreeGrafter"/>
</dbReference>
<dbReference type="Gene3D" id="3.40.50.1100">
    <property type="match status" value="2"/>
</dbReference>
<evidence type="ECO:0000256" key="4">
    <source>
        <dbReference type="ARBA" id="ARBA00023239"/>
    </source>
</evidence>
<feature type="region of interest" description="Disordered" evidence="5">
    <location>
        <begin position="400"/>
        <end position="426"/>
    </location>
</feature>
<dbReference type="InterPro" id="IPR036052">
    <property type="entry name" value="TrpB-like_PALP_sf"/>
</dbReference>
<keyword evidence="3" id="KW-0663">Pyridoxal phosphate</keyword>
<dbReference type="GO" id="GO:0030170">
    <property type="term" value="F:pyridoxal phosphate binding"/>
    <property type="evidence" value="ECO:0007669"/>
    <property type="project" value="TreeGrafter"/>
</dbReference>
<protein>
    <recommendedName>
        <fullName evidence="6">Tryptophan synthase beta chain-like PALP domain-containing protein</fullName>
    </recommendedName>
</protein>
<evidence type="ECO:0000256" key="1">
    <source>
        <dbReference type="ARBA" id="ARBA00001933"/>
    </source>
</evidence>